<dbReference type="EMBL" id="CAWYQH010000108">
    <property type="protein sequence ID" value="CAK8688337.1"/>
    <property type="molecule type" value="Genomic_DNA"/>
</dbReference>
<reference evidence="2 3" key="1">
    <citation type="submission" date="2024-02" db="EMBL/GenBank/DDBJ databases">
        <authorList>
            <person name="Daric V."/>
            <person name="Darras S."/>
        </authorList>
    </citation>
    <scope>NUCLEOTIDE SEQUENCE [LARGE SCALE GENOMIC DNA]</scope>
</reference>
<protein>
    <submittedName>
        <fullName evidence="2">Uncharacterized protein</fullName>
    </submittedName>
</protein>
<organism evidence="2 3">
    <name type="scientific">Clavelina lepadiformis</name>
    <name type="common">Light-bulb sea squirt</name>
    <name type="synonym">Ascidia lepadiformis</name>
    <dbReference type="NCBI Taxonomy" id="159417"/>
    <lineage>
        <taxon>Eukaryota</taxon>
        <taxon>Metazoa</taxon>
        <taxon>Chordata</taxon>
        <taxon>Tunicata</taxon>
        <taxon>Ascidiacea</taxon>
        <taxon>Aplousobranchia</taxon>
        <taxon>Clavelinidae</taxon>
        <taxon>Clavelina</taxon>
    </lineage>
</organism>
<keyword evidence="3" id="KW-1185">Reference proteome</keyword>
<accession>A0ABP0G979</accession>
<name>A0ABP0G979_CLALP</name>
<evidence type="ECO:0000313" key="2">
    <source>
        <dbReference type="EMBL" id="CAK8688337.1"/>
    </source>
</evidence>
<feature type="compositionally biased region" description="Acidic residues" evidence="1">
    <location>
        <begin position="18"/>
        <end position="37"/>
    </location>
</feature>
<feature type="region of interest" description="Disordered" evidence="1">
    <location>
        <begin position="1"/>
        <end position="44"/>
    </location>
</feature>
<gene>
    <name evidence="2" type="ORF">CVLEPA_LOCUS20359</name>
</gene>
<dbReference type="Proteomes" id="UP001642483">
    <property type="component" value="Unassembled WGS sequence"/>
</dbReference>
<sequence length="199" mass="22710">MAKKARKARTAIGCEQVLVEESDKESADNSDQEEESSDKEHDDASWKKREVVGFINLLQEALKKEILSNVENKLEQAQTLVKQKDAGYYLSLLTDLVGFINLLQEALKKEILSNVESKLEQAQTLVKQKDAEKIRKSSAHVNFSRIFNKKRSQTYSEVYDENALPISIPKEMLQATKNYYAKLNSSMKTDVKTQLVHIE</sequence>
<comment type="caution">
    <text evidence="2">The sequence shown here is derived from an EMBL/GenBank/DDBJ whole genome shotgun (WGS) entry which is preliminary data.</text>
</comment>
<proteinExistence type="predicted"/>
<evidence type="ECO:0000256" key="1">
    <source>
        <dbReference type="SAM" id="MobiDB-lite"/>
    </source>
</evidence>
<evidence type="ECO:0000313" key="3">
    <source>
        <dbReference type="Proteomes" id="UP001642483"/>
    </source>
</evidence>